<evidence type="ECO:0000313" key="2">
    <source>
        <dbReference type="EMBL" id="MDR6218565.1"/>
    </source>
</evidence>
<dbReference type="EMBL" id="JAVDQK010000005">
    <property type="protein sequence ID" value="MDR6218565.1"/>
    <property type="molecule type" value="Genomic_DNA"/>
</dbReference>
<evidence type="ECO:0000259" key="1">
    <source>
        <dbReference type="Pfam" id="PF22653"/>
    </source>
</evidence>
<accession>A0AAE3XB76</accession>
<dbReference type="AlphaFoldDB" id="A0AAE3XB76"/>
<evidence type="ECO:0000313" key="3">
    <source>
        <dbReference type="Proteomes" id="UP001185331"/>
    </source>
</evidence>
<proteinExistence type="predicted"/>
<gene>
    <name evidence="2" type="ORF">J2Y00_002162</name>
</gene>
<reference evidence="2" key="1">
    <citation type="submission" date="2023-07" db="EMBL/GenBank/DDBJ databases">
        <title>Sorghum-associated microbial communities from plants grown in Nebraska, USA.</title>
        <authorList>
            <person name="Schachtman D."/>
        </authorList>
    </citation>
    <scope>NUCLEOTIDE SEQUENCE</scope>
    <source>
        <strain evidence="2">BE330</strain>
    </source>
</reference>
<dbReference type="RefSeq" id="WP_309852879.1">
    <property type="nucleotide sequence ID" value="NZ_JAVDQJ010000004.1"/>
</dbReference>
<protein>
    <recommendedName>
        <fullName evidence="1">DUF7007 domain-containing protein</fullName>
    </recommendedName>
</protein>
<organism evidence="2 3">
    <name type="scientific">Deinococcus soli</name>
    <name type="common">ex Cha et al. 2016</name>
    <dbReference type="NCBI Taxonomy" id="1309411"/>
    <lineage>
        <taxon>Bacteria</taxon>
        <taxon>Thermotogati</taxon>
        <taxon>Deinococcota</taxon>
        <taxon>Deinococci</taxon>
        <taxon>Deinococcales</taxon>
        <taxon>Deinococcaceae</taxon>
        <taxon>Deinococcus</taxon>
    </lineage>
</organism>
<name>A0AAE3XB76_9DEIO</name>
<comment type="caution">
    <text evidence="2">The sequence shown here is derived from an EMBL/GenBank/DDBJ whole genome shotgun (WGS) entry which is preliminary data.</text>
</comment>
<sequence>MTLPASLETSTSEQYLLICPEPRSTEAIAVLGGTPFERRRLLDARVMLTFEASGDLIAALRAAGFNPQVNGRFELSAGLQVGDSTPHGLAEYADEVEPGVFLYGTNSHGGYWLSPDVNARIPAYARAERGFYERDAAAAIPAYFLPFNGGRNQEIALEYLRAFHADIVSHPDFPCAGPA</sequence>
<dbReference type="Proteomes" id="UP001185331">
    <property type="component" value="Unassembled WGS sequence"/>
</dbReference>
<dbReference type="InterPro" id="IPR054276">
    <property type="entry name" value="DUF7007"/>
</dbReference>
<dbReference type="Pfam" id="PF22653">
    <property type="entry name" value="DUF7007"/>
    <property type="match status" value="1"/>
</dbReference>
<feature type="domain" description="DUF7007" evidence="1">
    <location>
        <begin position="82"/>
        <end position="166"/>
    </location>
</feature>